<dbReference type="GO" id="GO:0005506">
    <property type="term" value="F:iron ion binding"/>
    <property type="evidence" value="ECO:0007669"/>
    <property type="project" value="InterPro"/>
</dbReference>
<dbReference type="PANTHER" id="PTHR24287:SF18">
    <property type="entry name" value="CYTOCHROME P450 MONOOXYGENASE APDE-RELATED"/>
    <property type="match status" value="1"/>
</dbReference>
<dbReference type="GO" id="GO:0020037">
    <property type="term" value="F:heme binding"/>
    <property type="evidence" value="ECO:0007669"/>
    <property type="project" value="InterPro"/>
</dbReference>
<dbReference type="STRING" id="42251.A0A2T7A552"/>
<dbReference type="InterPro" id="IPR036396">
    <property type="entry name" value="Cyt_P450_sf"/>
</dbReference>
<accession>A0A2T7A552</accession>
<proteinExistence type="inferred from homology"/>
<evidence type="ECO:0000256" key="5">
    <source>
        <dbReference type="ARBA" id="ARBA00023004"/>
    </source>
</evidence>
<dbReference type="AlphaFoldDB" id="A0A2T7A552"/>
<dbReference type="EMBL" id="NESQ01000020">
    <property type="protein sequence ID" value="PUU82877.1"/>
    <property type="molecule type" value="Genomic_DNA"/>
</dbReference>
<comment type="caution">
    <text evidence="7">The sequence shown here is derived from an EMBL/GenBank/DDBJ whole genome shotgun (WGS) entry which is preliminary data.</text>
</comment>
<evidence type="ECO:0000256" key="4">
    <source>
        <dbReference type="ARBA" id="ARBA00023002"/>
    </source>
</evidence>
<dbReference type="SUPFAM" id="SSF48264">
    <property type="entry name" value="Cytochrome P450"/>
    <property type="match status" value="1"/>
</dbReference>
<organism evidence="7 8">
    <name type="scientific">Tuber borchii</name>
    <name type="common">White truffle</name>
    <dbReference type="NCBI Taxonomy" id="42251"/>
    <lineage>
        <taxon>Eukaryota</taxon>
        <taxon>Fungi</taxon>
        <taxon>Dikarya</taxon>
        <taxon>Ascomycota</taxon>
        <taxon>Pezizomycotina</taxon>
        <taxon>Pezizomycetes</taxon>
        <taxon>Pezizales</taxon>
        <taxon>Tuberaceae</taxon>
        <taxon>Tuber</taxon>
    </lineage>
</organism>
<keyword evidence="3" id="KW-0479">Metal-binding</keyword>
<protein>
    <recommendedName>
        <fullName evidence="9">Cytochrome P450</fullName>
    </recommendedName>
</protein>
<reference evidence="7 8" key="1">
    <citation type="submission" date="2017-04" db="EMBL/GenBank/DDBJ databases">
        <title>Draft genome sequence of Tuber borchii Vittad., a whitish edible truffle.</title>
        <authorList>
            <consortium name="DOE Joint Genome Institute"/>
            <person name="Murat C."/>
            <person name="Kuo A."/>
            <person name="Barry K.W."/>
            <person name="Clum A."/>
            <person name="Dockter R.B."/>
            <person name="Fauchery L."/>
            <person name="Iotti M."/>
            <person name="Kohler A."/>
            <person name="Labutti K."/>
            <person name="Lindquist E.A."/>
            <person name="Lipzen A."/>
            <person name="Ohm R.A."/>
            <person name="Wang M."/>
            <person name="Grigoriev I.V."/>
            <person name="Zambonelli A."/>
            <person name="Martin F.M."/>
        </authorList>
    </citation>
    <scope>NUCLEOTIDE SEQUENCE [LARGE SCALE GENOMIC DNA]</scope>
    <source>
        <strain evidence="7 8">Tbo3840</strain>
    </source>
</reference>
<comment type="similarity">
    <text evidence="2">Belongs to the cytochrome P450 family.</text>
</comment>
<evidence type="ECO:0000256" key="2">
    <source>
        <dbReference type="ARBA" id="ARBA00010617"/>
    </source>
</evidence>
<comment type="cofactor">
    <cofactor evidence="1">
        <name>heme</name>
        <dbReference type="ChEBI" id="CHEBI:30413"/>
    </cofactor>
</comment>
<dbReference type="OrthoDB" id="1470350at2759"/>
<evidence type="ECO:0000256" key="6">
    <source>
        <dbReference type="ARBA" id="ARBA00023033"/>
    </source>
</evidence>
<keyword evidence="5" id="KW-0408">Iron</keyword>
<evidence type="ECO:0000256" key="1">
    <source>
        <dbReference type="ARBA" id="ARBA00001971"/>
    </source>
</evidence>
<dbReference type="GO" id="GO:0004497">
    <property type="term" value="F:monooxygenase activity"/>
    <property type="evidence" value="ECO:0007669"/>
    <property type="project" value="UniProtKB-KW"/>
</dbReference>
<sequence>MELAVKFFLLLAILLYLLLKLTAYLLITYQNRIFAKSHNCLPPGRLPSSFVGLSNWVRLTRTAKRGDILDHILSHFPIHGNTWKGRVLFSTSIGTIGPENIKAILATSFKDFGLGSQRHNNFYPLLGDGIFTLDGAGDVEALELHVQRLMNRLLEGDGEVADLQPLFYCLTLDSATDFLLGESVDSLLSPELNPTGAASGGKEEMSFAQSFNRFRDANAIVHGLIDRYVDMALHPEKRAKKAPEGKYAFLDAIAAETRDPGYLRDQPRVMKEGETRMGRHRVLLLVHTPVFAD</sequence>
<dbReference type="PANTHER" id="PTHR24287">
    <property type="entry name" value="P450, PUTATIVE (EUROFUNG)-RELATED"/>
    <property type="match status" value="1"/>
</dbReference>
<evidence type="ECO:0000313" key="7">
    <source>
        <dbReference type="EMBL" id="PUU82877.1"/>
    </source>
</evidence>
<gene>
    <name evidence="7" type="ORF">B9Z19DRAFT_1119975</name>
</gene>
<evidence type="ECO:0008006" key="9">
    <source>
        <dbReference type="Google" id="ProtNLM"/>
    </source>
</evidence>
<keyword evidence="6" id="KW-0503">Monooxygenase</keyword>
<evidence type="ECO:0000256" key="3">
    <source>
        <dbReference type="ARBA" id="ARBA00022723"/>
    </source>
</evidence>
<keyword evidence="8" id="KW-1185">Reference proteome</keyword>
<dbReference type="Proteomes" id="UP000244722">
    <property type="component" value="Unassembled WGS sequence"/>
</dbReference>
<keyword evidence="4" id="KW-0560">Oxidoreductase</keyword>
<dbReference type="InterPro" id="IPR047146">
    <property type="entry name" value="Cyt_P450_E_CYP52_fungi"/>
</dbReference>
<name>A0A2T7A552_TUBBO</name>
<evidence type="ECO:0000313" key="8">
    <source>
        <dbReference type="Proteomes" id="UP000244722"/>
    </source>
</evidence>
<dbReference type="GO" id="GO:0016705">
    <property type="term" value="F:oxidoreductase activity, acting on paired donors, with incorporation or reduction of molecular oxygen"/>
    <property type="evidence" value="ECO:0007669"/>
    <property type="project" value="InterPro"/>
</dbReference>
<dbReference type="Gene3D" id="1.10.630.10">
    <property type="entry name" value="Cytochrome P450"/>
    <property type="match status" value="1"/>
</dbReference>